<name>A0A1B7MVX2_9AGAM</name>
<evidence type="ECO:0000313" key="1">
    <source>
        <dbReference type="EMBL" id="OAX36711.1"/>
    </source>
</evidence>
<dbReference type="Proteomes" id="UP000092154">
    <property type="component" value="Unassembled WGS sequence"/>
</dbReference>
<dbReference type="OrthoDB" id="2691562at2759"/>
<proteinExistence type="predicted"/>
<dbReference type="InParanoid" id="A0A1B7MVX2"/>
<dbReference type="SUPFAM" id="SSF52047">
    <property type="entry name" value="RNI-like"/>
    <property type="match status" value="1"/>
</dbReference>
<dbReference type="STRING" id="1314800.A0A1B7MVX2"/>
<dbReference type="Gene3D" id="3.80.10.10">
    <property type="entry name" value="Ribonuclease Inhibitor"/>
    <property type="match status" value="1"/>
</dbReference>
<dbReference type="AlphaFoldDB" id="A0A1B7MVX2"/>
<protein>
    <recommendedName>
        <fullName evidence="3">F-box domain-containing protein</fullName>
    </recommendedName>
</protein>
<sequence>MLHASILSSAEAEQLCRALSQCKACQTLENIDIASSLGQDSSGSLTAIRQFLCFTQLRSLRLSVHSSIYLDNGLLSEAMSSWPHMVFLELTDLHCCPPTVTFRGLLAALRLCPHLHTLRLSMDAVNIDIDPKVESFQHTSLQTLDVGPSPAEDAEAITCIISSMLPCLSSVHCRLESGSHLVWEEVNTRLELFAALDWSQEFRIY</sequence>
<dbReference type="InterPro" id="IPR032675">
    <property type="entry name" value="LRR_dom_sf"/>
</dbReference>
<accession>A0A1B7MVX2</accession>
<gene>
    <name evidence="1" type="ORF">K503DRAFT_801820</name>
</gene>
<keyword evidence="2" id="KW-1185">Reference proteome</keyword>
<evidence type="ECO:0000313" key="2">
    <source>
        <dbReference type="Proteomes" id="UP000092154"/>
    </source>
</evidence>
<reference evidence="1 2" key="1">
    <citation type="submission" date="2016-06" db="EMBL/GenBank/DDBJ databases">
        <title>Comparative genomics of the ectomycorrhizal sister species Rhizopogon vinicolor and Rhizopogon vesiculosus (Basidiomycota: Boletales) reveals a divergence of the mating type B locus.</title>
        <authorList>
            <consortium name="DOE Joint Genome Institute"/>
            <person name="Mujic A.B."/>
            <person name="Kuo A."/>
            <person name="Tritt A."/>
            <person name="Lipzen A."/>
            <person name="Chen C."/>
            <person name="Johnson J."/>
            <person name="Sharma A."/>
            <person name="Barry K."/>
            <person name="Grigoriev I.V."/>
            <person name="Spatafora J.W."/>
        </authorList>
    </citation>
    <scope>NUCLEOTIDE SEQUENCE [LARGE SCALE GENOMIC DNA]</scope>
    <source>
        <strain evidence="1 2">AM-OR11-026</strain>
    </source>
</reference>
<organism evidence="1 2">
    <name type="scientific">Rhizopogon vinicolor AM-OR11-026</name>
    <dbReference type="NCBI Taxonomy" id="1314800"/>
    <lineage>
        <taxon>Eukaryota</taxon>
        <taxon>Fungi</taxon>
        <taxon>Dikarya</taxon>
        <taxon>Basidiomycota</taxon>
        <taxon>Agaricomycotina</taxon>
        <taxon>Agaricomycetes</taxon>
        <taxon>Agaricomycetidae</taxon>
        <taxon>Boletales</taxon>
        <taxon>Suillineae</taxon>
        <taxon>Rhizopogonaceae</taxon>
        <taxon>Rhizopogon</taxon>
    </lineage>
</organism>
<dbReference type="EMBL" id="KV448399">
    <property type="protein sequence ID" value="OAX36711.1"/>
    <property type="molecule type" value="Genomic_DNA"/>
</dbReference>
<evidence type="ECO:0008006" key="3">
    <source>
        <dbReference type="Google" id="ProtNLM"/>
    </source>
</evidence>